<dbReference type="SUPFAM" id="SSF117281">
    <property type="entry name" value="Kelch motif"/>
    <property type="match status" value="1"/>
</dbReference>
<proteinExistence type="predicted"/>
<protein>
    <submittedName>
        <fullName evidence="4">BTB-kelch protein</fullName>
    </submittedName>
</protein>
<dbReference type="InterPro" id="IPR036047">
    <property type="entry name" value="F-box-like_dom_sf"/>
</dbReference>
<sequence length="390" mass="43125">MAPRRKGRRHCPKSTTGHKPQPTETLIPSLPNDVALNCLARVPRWHHPILSHVSKPIRTVLSSPQFYAVRSLLNTTQNVLYLRLGSYSSWPAAWFTLHRRPDPNPSDGDNLFLVRVPQPPVHIAETTLFAVVGPRIYVLGGFINGGPSADVWALDCRFHTWERGPSMRMARSAASAAAVLGGKIYVAGGGGPSSTDGGAHWVESLDPDIGLWETVPSPDEVRNKWVSDCTAVGGGVCVWVARDGFTFDPNTRRWEVFKGEMQSGWNGQSCVVNGVLYCYTANGRLKGFDEKNGVWKEVNGVHKDLPNYMSGASMVDLGGRLVVVWEDNDLNGSVESLKGRKMELRCAEIEVKKDGDGDFWGEVQWSEKVSVPEWLVERAPFFYHCLSVSI</sequence>
<dbReference type="InterPro" id="IPR001810">
    <property type="entry name" value="F-box_dom"/>
</dbReference>
<dbReference type="EMBL" id="JXTC01000144">
    <property type="protein sequence ID" value="PON85691.1"/>
    <property type="molecule type" value="Genomic_DNA"/>
</dbReference>
<dbReference type="SUPFAM" id="SSF81383">
    <property type="entry name" value="F-box domain"/>
    <property type="match status" value="1"/>
</dbReference>
<accession>A0A2P5EJI0</accession>
<dbReference type="InterPro" id="IPR057499">
    <property type="entry name" value="Kelch_FKB95"/>
</dbReference>
<dbReference type="PANTHER" id="PTHR24414:SF23">
    <property type="entry name" value="F-BOX_KELCH-REPEAT PROTEIN SKIP6"/>
    <property type="match status" value="1"/>
</dbReference>
<reference evidence="5" key="1">
    <citation type="submission" date="2016-06" db="EMBL/GenBank/DDBJ databases">
        <title>Parallel loss of symbiosis genes in relatives of nitrogen-fixing non-legume Parasponia.</title>
        <authorList>
            <person name="Van Velzen R."/>
            <person name="Holmer R."/>
            <person name="Bu F."/>
            <person name="Rutten L."/>
            <person name="Van Zeijl A."/>
            <person name="Liu W."/>
            <person name="Santuari L."/>
            <person name="Cao Q."/>
            <person name="Sharma T."/>
            <person name="Shen D."/>
            <person name="Roswanjaya Y."/>
            <person name="Wardhani T."/>
            <person name="Kalhor M.S."/>
            <person name="Jansen J."/>
            <person name="Van den Hoogen J."/>
            <person name="Gungor B."/>
            <person name="Hartog M."/>
            <person name="Hontelez J."/>
            <person name="Verver J."/>
            <person name="Yang W.-C."/>
            <person name="Schijlen E."/>
            <person name="Repin R."/>
            <person name="Schilthuizen M."/>
            <person name="Schranz E."/>
            <person name="Heidstra R."/>
            <person name="Miyata K."/>
            <person name="Fedorova E."/>
            <person name="Kohlen W."/>
            <person name="Bisseling T."/>
            <person name="Smit S."/>
            <person name="Geurts R."/>
        </authorList>
    </citation>
    <scope>NUCLEOTIDE SEQUENCE [LARGE SCALE GENOMIC DNA]</scope>
    <source>
        <strain evidence="5">cv. RG33-2</strain>
    </source>
</reference>
<dbReference type="InParanoid" id="A0A2P5EJI0"/>
<dbReference type="Gene3D" id="2.120.10.80">
    <property type="entry name" value="Kelch-type beta propeller"/>
    <property type="match status" value="1"/>
</dbReference>
<dbReference type="AlphaFoldDB" id="A0A2P5EJI0"/>
<evidence type="ECO:0000313" key="4">
    <source>
        <dbReference type="EMBL" id="PON85691.1"/>
    </source>
</evidence>
<feature type="compositionally biased region" description="Polar residues" evidence="1">
    <location>
        <begin position="13"/>
        <end position="25"/>
    </location>
</feature>
<feature type="region of interest" description="Disordered" evidence="1">
    <location>
        <begin position="1"/>
        <end position="25"/>
    </location>
</feature>
<evidence type="ECO:0000259" key="3">
    <source>
        <dbReference type="Pfam" id="PF25210"/>
    </source>
</evidence>
<evidence type="ECO:0000256" key="1">
    <source>
        <dbReference type="SAM" id="MobiDB-lite"/>
    </source>
</evidence>
<keyword evidence="5" id="KW-1185">Reference proteome</keyword>
<feature type="domain" description="F-box" evidence="2">
    <location>
        <begin position="27"/>
        <end position="67"/>
    </location>
</feature>
<dbReference type="InterPro" id="IPR006652">
    <property type="entry name" value="Kelch_1"/>
</dbReference>
<dbReference type="InterPro" id="IPR015915">
    <property type="entry name" value="Kelch-typ_b-propeller"/>
</dbReference>
<dbReference type="Pfam" id="PF00646">
    <property type="entry name" value="F-box"/>
    <property type="match status" value="1"/>
</dbReference>
<dbReference type="Proteomes" id="UP000237000">
    <property type="component" value="Unassembled WGS sequence"/>
</dbReference>
<evidence type="ECO:0000259" key="2">
    <source>
        <dbReference type="Pfam" id="PF00646"/>
    </source>
</evidence>
<dbReference type="PANTHER" id="PTHR24414">
    <property type="entry name" value="F-BOX/KELCH-REPEAT PROTEIN SKIP4"/>
    <property type="match status" value="1"/>
</dbReference>
<dbReference type="Pfam" id="PF25210">
    <property type="entry name" value="Kelch_FKB95"/>
    <property type="match status" value="1"/>
</dbReference>
<dbReference type="SMART" id="SM00612">
    <property type="entry name" value="Kelch"/>
    <property type="match status" value="1"/>
</dbReference>
<organism evidence="4 5">
    <name type="scientific">Trema orientale</name>
    <name type="common">Charcoal tree</name>
    <name type="synonym">Celtis orientalis</name>
    <dbReference type="NCBI Taxonomy" id="63057"/>
    <lineage>
        <taxon>Eukaryota</taxon>
        <taxon>Viridiplantae</taxon>
        <taxon>Streptophyta</taxon>
        <taxon>Embryophyta</taxon>
        <taxon>Tracheophyta</taxon>
        <taxon>Spermatophyta</taxon>
        <taxon>Magnoliopsida</taxon>
        <taxon>eudicotyledons</taxon>
        <taxon>Gunneridae</taxon>
        <taxon>Pentapetalae</taxon>
        <taxon>rosids</taxon>
        <taxon>fabids</taxon>
        <taxon>Rosales</taxon>
        <taxon>Cannabaceae</taxon>
        <taxon>Trema</taxon>
    </lineage>
</organism>
<feature type="domain" description="FKB95-like N-terminal Kelch" evidence="3">
    <location>
        <begin position="94"/>
        <end position="369"/>
    </location>
</feature>
<feature type="compositionally biased region" description="Basic residues" evidence="1">
    <location>
        <begin position="1"/>
        <end position="12"/>
    </location>
</feature>
<comment type="caution">
    <text evidence="4">The sequence shown here is derived from an EMBL/GenBank/DDBJ whole genome shotgun (WGS) entry which is preliminary data.</text>
</comment>
<dbReference type="InterPro" id="IPR050354">
    <property type="entry name" value="F-box/kelch-repeat_ARATH"/>
</dbReference>
<dbReference type="STRING" id="63057.A0A2P5EJI0"/>
<dbReference type="CDD" id="cd22152">
    <property type="entry name" value="F-box_AtAFR-like"/>
    <property type="match status" value="1"/>
</dbReference>
<gene>
    <name evidence="4" type="ORF">TorRG33x02_185470</name>
</gene>
<name>A0A2P5EJI0_TREOI</name>
<dbReference type="OrthoDB" id="10251809at2759"/>
<evidence type="ECO:0000313" key="5">
    <source>
        <dbReference type="Proteomes" id="UP000237000"/>
    </source>
</evidence>